<keyword evidence="2" id="KW-1185">Reference proteome</keyword>
<evidence type="ECO:0000313" key="1">
    <source>
        <dbReference type="EMBL" id="MFC7331495.1"/>
    </source>
</evidence>
<reference evidence="2" key="1">
    <citation type="journal article" date="2019" name="Int. J. Syst. Evol. Microbiol.">
        <title>The Global Catalogue of Microorganisms (GCM) 10K type strain sequencing project: providing services to taxonomists for standard genome sequencing and annotation.</title>
        <authorList>
            <consortium name="The Broad Institute Genomics Platform"/>
            <consortium name="The Broad Institute Genome Sequencing Center for Infectious Disease"/>
            <person name="Wu L."/>
            <person name="Ma J."/>
        </authorList>
    </citation>
    <scope>NUCLEOTIDE SEQUENCE [LARGE SCALE GENOMIC DNA]</scope>
    <source>
        <strain evidence="2">CGMCC 4.7382</strain>
    </source>
</reference>
<evidence type="ECO:0000313" key="2">
    <source>
        <dbReference type="Proteomes" id="UP001596540"/>
    </source>
</evidence>
<dbReference type="RefSeq" id="WP_379874370.1">
    <property type="nucleotide sequence ID" value="NZ_JBHTBH010000023.1"/>
</dbReference>
<sequence>MKPLKHWFRRRGEHGYAQVWRGTIGAASGPLPGSRLSVVDAYATPARALLRLVPGRHTAVDVHAVRDRIAAALDLAEVVVHPTGNPAELGLALYARCQSIWRVYTGTEDDDEGVRYLATLLSEAEAERYIAALQDTIRDSLDPEIELYAVMETVYVDAETALSLPTR</sequence>
<name>A0ABW2KPZ1_9ACTN</name>
<protein>
    <submittedName>
        <fullName evidence="1">Uncharacterized protein</fullName>
    </submittedName>
</protein>
<comment type="caution">
    <text evidence="1">The sequence shown here is derived from an EMBL/GenBank/DDBJ whole genome shotgun (WGS) entry which is preliminary data.</text>
</comment>
<accession>A0ABW2KPZ1</accession>
<organism evidence="1 2">
    <name type="scientific">Marinactinospora rubrisoli</name>
    <dbReference type="NCBI Taxonomy" id="2715399"/>
    <lineage>
        <taxon>Bacteria</taxon>
        <taxon>Bacillati</taxon>
        <taxon>Actinomycetota</taxon>
        <taxon>Actinomycetes</taxon>
        <taxon>Streptosporangiales</taxon>
        <taxon>Nocardiopsidaceae</taxon>
        <taxon>Marinactinospora</taxon>
    </lineage>
</organism>
<dbReference type="EMBL" id="JBHTBH010000023">
    <property type="protein sequence ID" value="MFC7331495.1"/>
    <property type="molecule type" value="Genomic_DNA"/>
</dbReference>
<proteinExistence type="predicted"/>
<gene>
    <name evidence="1" type="ORF">ACFQRF_27495</name>
</gene>
<dbReference type="Proteomes" id="UP001596540">
    <property type="component" value="Unassembled WGS sequence"/>
</dbReference>